<dbReference type="AlphaFoldDB" id="A0A183DD69"/>
<gene>
    <name evidence="8" type="ORF">GPUH_LOCUS6658</name>
</gene>
<evidence type="ECO:0000313" key="9">
    <source>
        <dbReference type="Proteomes" id="UP000271098"/>
    </source>
</evidence>
<dbReference type="PANTHER" id="PTHR11579:SF0">
    <property type="entry name" value="PROTEIN-L-ISOASPARTATE(D-ASPARTATE) O-METHYLTRANSFERASE"/>
    <property type="match status" value="1"/>
</dbReference>
<evidence type="ECO:0000256" key="5">
    <source>
        <dbReference type="ARBA" id="ARBA00022603"/>
    </source>
</evidence>
<dbReference type="GO" id="GO:0004719">
    <property type="term" value="F:protein-L-isoaspartate (D-aspartate) O-methyltransferase activity"/>
    <property type="evidence" value="ECO:0007669"/>
    <property type="project" value="UniProtKB-EC"/>
</dbReference>
<dbReference type="OrthoDB" id="73890at2759"/>
<evidence type="ECO:0000256" key="6">
    <source>
        <dbReference type="ARBA" id="ARBA00022679"/>
    </source>
</evidence>
<keyword evidence="9" id="KW-1185">Reference proteome</keyword>
<comment type="subcellular location">
    <subcellularLocation>
        <location evidence="1">Cytoplasm</location>
    </subcellularLocation>
</comment>
<sequence>MAFPRNTSNEVLVNYLKRAGNLSDDRVRDVMLAVDRADFSVQNPYEDCPQPIGFNATISAPHMVSVVGCAALCCASTELVSD</sequence>
<evidence type="ECO:0000313" key="8">
    <source>
        <dbReference type="EMBL" id="VDK55524.1"/>
    </source>
</evidence>
<reference evidence="8 9" key="2">
    <citation type="submission" date="2018-11" db="EMBL/GenBank/DDBJ databases">
        <authorList>
            <consortium name="Pathogen Informatics"/>
        </authorList>
    </citation>
    <scope>NUCLEOTIDE SEQUENCE [LARGE SCALE GENOMIC DNA]</scope>
</reference>
<dbReference type="InterPro" id="IPR000682">
    <property type="entry name" value="PCMT"/>
</dbReference>
<name>A0A183DD69_9BILA</name>
<keyword evidence="5" id="KW-0489">Methyltransferase</keyword>
<dbReference type="PANTHER" id="PTHR11579">
    <property type="entry name" value="PROTEIN-L-ISOASPARTATE O-METHYLTRANSFERASE"/>
    <property type="match status" value="1"/>
</dbReference>
<organism evidence="10">
    <name type="scientific">Gongylonema pulchrum</name>
    <dbReference type="NCBI Taxonomy" id="637853"/>
    <lineage>
        <taxon>Eukaryota</taxon>
        <taxon>Metazoa</taxon>
        <taxon>Ecdysozoa</taxon>
        <taxon>Nematoda</taxon>
        <taxon>Chromadorea</taxon>
        <taxon>Rhabditida</taxon>
        <taxon>Spirurina</taxon>
        <taxon>Spiruromorpha</taxon>
        <taxon>Spiruroidea</taxon>
        <taxon>Gongylonematidae</taxon>
        <taxon>Gongylonema</taxon>
    </lineage>
</organism>
<dbReference type="Pfam" id="PF01135">
    <property type="entry name" value="PCMT"/>
    <property type="match status" value="1"/>
</dbReference>
<evidence type="ECO:0000256" key="2">
    <source>
        <dbReference type="ARBA" id="ARBA00005369"/>
    </source>
</evidence>
<keyword evidence="4" id="KW-0963">Cytoplasm</keyword>
<dbReference type="GO" id="GO:0032259">
    <property type="term" value="P:methylation"/>
    <property type="evidence" value="ECO:0007669"/>
    <property type="project" value="UniProtKB-KW"/>
</dbReference>
<comment type="similarity">
    <text evidence="2">Belongs to the methyltransferase superfamily. L-isoaspartyl/D-aspartyl protein methyltransferase family.</text>
</comment>
<evidence type="ECO:0000256" key="4">
    <source>
        <dbReference type="ARBA" id="ARBA00022490"/>
    </source>
</evidence>
<dbReference type="WBParaSite" id="GPUH_0000666901-mRNA-1">
    <property type="protein sequence ID" value="GPUH_0000666901-mRNA-1"/>
    <property type="gene ID" value="GPUH_0000666901"/>
</dbReference>
<protein>
    <recommendedName>
        <fullName evidence="3">protein-L-isoaspartate(D-aspartate) O-methyltransferase</fullName>
        <ecNumber evidence="3">2.1.1.77</ecNumber>
    </recommendedName>
</protein>
<evidence type="ECO:0000256" key="3">
    <source>
        <dbReference type="ARBA" id="ARBA00011890"/>
    </source>
</evidence>
<dbReference type="GO" id="GO:0005737">
    <property type="term" value="C:cytoplasm"/>
    <property type="evidence" value="ECO:0007669"/>
    <property type="project" value="UniProtKB-SubCell"/>
</dbReference>
<keyword evidence="6" id="KW-0808">Transferase</keyword>
<dbReference type="EMBL" id="UYRT01015975">
    <property type="protein sequence ID" value="VDK55524.1"/>
    <property type="molecule type" value="Genomic_DNA"/>
</dbReference>
<evidence type="ECO:0000256" key="1">
    <source>
        <dbReference type="ARBA" id="ARBA00004496"/>
    </source>
</evidence>
<evidence type="ECO:0000256" key="7">
    <source>
        <dbReference type="ARBA" id="ARBA00022691"/>
    </source>
</evidence>
<dbReference type="EC" id="2.1.1.77" evidence="3"/>
<dbReference type="Proteomes" id="UP000271098">
    <property type="component" value="Unassembled WGS sequence"/>
</dbReference>
<keyword evidence="7" id="KW-0949">S-adenosyl-L-methionine</keyword>
<reference evidence="10" key="1">
    <citation type="submission" date="2016-06" db="UniProtKB">
        <authorList>
            <consortium name="WormBaseParasite"/>
        </authorList>
    </citation>
    <scope>IDENTIFICATION</scope>
</reference>
<accession>A0A183DD69</accession>
<evidence type="ECO:0000313" key="10">
    <source>
        <dbReference type="WBParaSite" id="GPUH_0000666901-mRNA-1"/>
    </source>
</evidence>
<dbReference type="InterPro" id="IPR029063">
    <property type="entry name" value="SAM-dependent_MTases_sf"/>
</dbReference>
<proteinExistence type="inferred from homology"/>
<dbReference type="Gene3D" id="3.40.50.150">
    <property type="entry name" value="Vaccinia Virus protein VP39"/>
    <property type="match status" value="1"/>
</dbReference>